<dbReference type="InterPro" id="IPR011415">
    <property type="entry name" value="SpmA_SpmB"/>
</dbReference>
<dbReference type="PIRSF" id="PIRSF036542">
    <property type="entry name" value="SpmA_SpmB"/>
    <property type="match status" value="1"/>
</dbReference>
<dbReference type="Proteomes" id="UP001249959">
    <property type="component" value="Unassembled WGS sequence"/>
</dbReference>
<feature type="transmembrane region" description="Helical" evidence="1">
    <location>
        <begin position="45"/>
        <end position="64"/>
    </location>
</feature>
<feature type="transmembrane region" description="Helical" evidence="1">
    <location>
        <begin position="205"/>
        <end position="226"/>
    </location>
</feature>
<reference evidence="3 4" key="1">
    <citation type="submission" date="2023-09" db="EMBL/GenBank/DDBJ databases">
        <title>Aquirufa genomes.</title>
        <authorList>
            <person name="Pitt A."/>
        </authorList>
    </citation>
    <scope>NUCLEOTIDE SEQUENCE [LARGE SCALE GENOMIC DNA]</scope>
    <source>
        <strain evidence="3 4">LEOWEIH-7C</strain>
    </source>
</reference>
<feature type="domain" description="Nucleoside transporter/FeoB GTPase Gate" evidence="2">
    <location>
        <begin position="51"/>
        <end position="154"/>
    </location>
</feature>
<organism evidence="3 4">
    <name type="scientific">Aquirufa regiilacus</name>
    <dbReference type="NCBI Taxonomy" id="3024868"/>
    <lineage>
        <taxon>Bacteria</taxon>
        <taxon>Pseudomonadati</taxon>
        <taxon>Bacteroidota</taxon>
        <taxon>Cytophagia</taxon>
        <taxon>Cytophagales</taxon>
        <taxon>Flectobacillaceae</taxon>
        <taxon>Aquirufa</taxon>
    </lineage>
</organism>
<keyword evidence="1" id="KW-0812">Transmembrane</keyword>
<evidence type="ECO:0000313" key="3">
    <source>
        <dbReference type="EMBL" id="MDU0808591.1"/>
    </source>
</evidence>
<sequence>MALNWIWFLFFGVAFVVAIIQYIFFGNAEIFKILVDGMFDSAELAVMKIALPLAGVMTFFMGILQVGEKAGAIQFLAKRIGPFFTRLFPEIPKDHPVHGQMIMNFSANLLGLDNAATPFGLKAMQSLQEVNPNKETASNPQIMFLVLHSAGPVLIPLSIMAQRAIYGAQDASDIFIPCLMATYATTITGLIFVSIKQKINLLEPVLFAWLAGLTAFLGAILWYFSSLPKEAIELQSKVISNGILFLLIFSFIAAAMRKKIDIFGTFVEGAKGGFETSVKIIPYLVGMLVAISCLRNSGVLGNMVDGIKYLVDLSGIDNRWVDAMPTALLHPVSGSGSRAMMIDTMKTFGSDSFVGRLSCVFQGSAETVLYVVALYFGSVQVRNIRYTLWAGLLADFVGIVTAIWVSYLFFG</sequence>
<feature type="transmembrane region" description="Helical" evidence="1">
    <location>
        <begin position="353"/>
        <end position="376"/>
    </location>
</feature>
<proteinExistence type="predicted"/>
<protein>
    <submittedName>
        <fullName evidence="3">Nucleoside recognition domain-containing protein</fullName>
    </submittedName>
</protein>
<dbReference type="RefSeq" id="WP_315574551.1">
    <property type="nucleotide sequence ID" value="NZ_JARDXH010000001.1"/>
</dbReference>
<keyword evidence="1" id="KW-1133">Transmembrane helix</keyword>
<feature type="domain" description="Nucleoside transporter/FeoB GTPase Gate" evidence="2">
    <location>
        <begin position="278"/>
        <end position="379"/>
    </location>
</feature>
<feature type="transmembrane region" description="Helical" evidence="1">
    <location>
        <begin position="388"/>
        <end position="410"/>
    </location>
</feature>
<keyword evidence="1" id="KW-0472">Membrane</keyword>
<evidence type="ECO:0000313" key="4">
    <source>
        <dbReference type="Proteomes" id="UP001249959"/>
    </source>
</evidence>
<feature type="transmembrane region" description="Helical" evidence="1">
    <location>
        <begin position="142"/>
        <end position="162"/>
    </location>
</feature>
<comment type="caution">
    <text evidence="3">The sequence shown here is derived from an EMBL/GenBank/DDBJ whole genome shotgun (WGS) entry which is preliminary data.</text>
</comment>
<dbReference type="PANTHER" id="PTHR35793:SF2">
    <property type="entry name" value="INNER MEMBRANE PROTEIN YJIG"/>
    <property type="match status" value="1"/>
</dbReference>
<feature type="transmembrane region" description="Helical" evidence="1">
    <location>
        <begin position="238"/>
        <end position="256"/>
    </location>
</feature>
<dbReference type="InterPro" id="IPR011642">
    <property type="entry name" value="Gate_dom"/>
</dbReference>
<gene>
    <name evidence="3" type="ORF">PQG45_06045</name>
</gene>
<name>A0ABU3TRT7_9BACT</name>
<evidence type="ECO:0000259" key="2">
    <source>
        <dbReference type="Pfam" id="PF07670"/>
    </source>
</evidence>
<dbReference type="EMBL" id="JAVNWW010000002">
    <property type="protein sequence ID" value="MDU0808591.1"/>
    <property type="molecule type" value="Genomic_DNA"/>
</dbReference>
<evidence type="ECO:0000256" key="1">
    <source>
        <dbReference type="SAM" id="Phobius"/>
    </source>
</evidence>
<keyword evidence="4" id="KW-1185">Reference proteome</keyword>
<feature type="transmembrane region" description="Helical" evidence="1">
    <location>
        <begin position="174"/>
        <end position="193"/>
    </location>
</feature>
<dbReference type="InterPro" id="IPR052549">
    <property type="entry name" value="SpmB"/>
</dbReference>
<dbReference type="Pfam" id="PF07670">
    <property type="entry name" value="Gate"/>
    <property type="match status" value="2"/>
</dbReference>
<dbReference type="PANTHER" id="PTHR35793">
    <property type="entry name" value="INNER MEMBRANE PROTEIN YJIG"/>
    <property type="match status" value="1"/>
</dbReference>
<feature type="transmembrane region" description="Helical" evidence="1">
    <location>
        <begin position="5"/>
        <end position="25"/>
    </location>
</feature>
<accession>A0ABU3TRT7</accession>